<keyword evidence="2" id="KW-1185">Reference proteome</keyword>
<protein>
    <submittedName>
        <fullName evidence="1">Uncharacterized protein</fullName>
    </submittedName>
</protein>
<dbReference type="Proteomes" id="UP000821853">
    <property type="component" value="Unassembled WGS sequence"/>
</dbReference>
<dbReference type="AlphaFoldDB" id="A0A9J6HB02"/>
<reference evidence="1 2" key="1">
    <citation type="journal article" date="2020" name="Cell">
        <title>Large-Scale Comparative Analyses of Tick Genomes Elucidate Their Genetic Diversity and Vector Capacities.</title>
        <authorList>
            <consortium name="Tick Genome and Microbiome Consortium (TIGMIC)"/>
            <person name="Jia N."/>
            <person name="Wang J."/>
            <person name="Shi W."/>
            <person name="Du L."/>
            <person name="Sun Y."/>
            <person name="Zhan W."/>
            <person name="Jiang J.F."/>
            <person name="Wang Q."/>
            <person name="Zhang B."/>
            <person name="Ji P."/>
            <person name="Bell-Sakyi L."/>
            <person name="Cui X.M."/>
            <person name="Yuan T.T."/>
            <person name="Jiang B.G."/>
            <person name="Yang W.F."/>
            <person name="Lam T.T."/>
            <person name="Chang Q.C."/>
            <person name="Ding S.J."/>
            <person name="Wang X.J."/>
            <person name="Zhu J.G."/>
            <person name="Ruan X.D."/>
            <person name="Zhao L."/>
            <person name="Wei J.T."/>
            <person name="Ye R.Z."/>
            <person name="Que T.C."/>
            <person name="Du C.H."/>
            <person name="Zhou Y.H."/>
            <person name="Cheng J.X."/>
            <person name="Dai P.F."/>
            <person name="Guo W.B."/>
            <person name="Han X.H."/>
            <person name="Huang E.J."/>
            <person name="Li L.F."/>
            <person name="Wei W."/>
            <person name="Gao Y.C."/>
            <person name="Liu J.Z."/>
            <person name="Shao H.Z."/>
            <person name="Wang X."/>
            <person name="Wang C.C."/>
            <person name="Yang T.C."/>
            <person name="Huo Q.B."/>
            <person name="Li W."/>
            <person name="Chen H.Y."/>
            <person name="Chen S.E."/>
            <person name="Zhou L.G."/>
            <person name="Ni X.B."/>
            <person name="Tian J.H."/>
            <person name="Sheng Y."/>
            <person name="Liu T."/>
            <person name="Pan Y.S."/>
            <person name="Xia L.Y."/>
            <person name="Li J."/>
            <person name="Zhao F."/>
            <person name="Cao W.C."/>
        </authorList>
    </citation>
    <scope>NUCLEOTIDE SEQUENCE [LARGE SCALE GENOMIC DNA]</scope>
    <source>
        <strain evidence="1">HaeL-2018</strain>
    </source>
</reference>
<sequence>MIEATILAGKSGLKVDFITSDGGYMEPAHVEPNGRWGILGQASSAVQPIRWIRSARLLSNFRFPSPHQVPAYGLVSSCYEVLEGQGSPAQEHQLADKCLDAGNIDAAAELLLKTSEHASCAAASSDSRLIFYIAGYVERRRILKMKCQNCLRVLLMSKEKSLVLNLAEFVRLKDKRVLLYPSAVLYRFVLNIENAFTECFSLIKLYCDSILDILCVVKAKQQCELGCSNHC</sequence>
<name>A0A9J6HB02_HAELO</name>
<dbReference type="VEuPathDB" id="VectorBase:HLOH_040517"/>
<gene>
    <name evidence="1" type="ORF">HPB48_026115</name>
</gene>
<organism evidence="1 2">
    <name type="scientific">Haemaphysalis longicornis</name>
    <name type="common">Bush tick</name>
    <dbReference type="NCBI Taxonomy" id="44386"/>
    <lineage>
        <taxon>Eukaryota</taxon>
        <taxon>Metazoa</taxon>
        <taxon>Ecdysozoa</taxon>
        <taxon>Arthropoda</taxon>
        <taxon>Chelicerata</taxon>
        <taxon>Arachnida</taxon>
        <taxon>Acari</taxon>
        <taxon>Parasitiformes</taxon>
        <taxon>Ixodida</taxon>
        <taxon>Ixodoidea</taxon>
        <taxon>Ixodidae</taxon>
        <taxon>Haemaphysalinae</taxon>
        <taxon>Haemaphysalis</taxon>
    </lineage>
</organism>
<evidence type="ECO:0000313" key="2">
    <source>
        <dbReference type="Proteomes" id="UP000821853"/>
    </source>
</evidence>
<dbReference type="EMBL" id="JABSTR010001637">
    <property type="protein sequence ID" value="KAH9384129.1"/>
    <property type="molecule type" value="Genomic_DNA"/>
</dbReference>
<proteinExistence type="predicted"/>
<evidence type="ECO:0000313" key="1">
    <source>
        <dbReference type="EMBL" id="KAH9384129.1"/>
    </source>
</evidence>
<comment type="caution">
    <text evidence="1">The sequence shown here is derived from an EMBL/GenBank/DDBJ whole genome shotgun (WGS) entry which is preliminary data.</text>
</comment>
<accession>A0A9J6HB02</accession>